<dbReference type="InterPro" id="IPR038570">
    <property type="entry name" value="HicA_sf"/>
</dbReference>
<dbReference type="GO" id="GO:0004519">
    <property type="term" value="F:endonuclease activity"/>
    <property type="evidence" value="ECO:0007669"/>
    <property type="project" value="UniProtKB-KW"/>
</dbReference>
<gene>
    <name evidence="8" type="ORF">CLLU_28200</name>
</gene>
<evidence type="ECO:0000256" key="5">
    <source>
        <dbReference type="ARBA" id="ARBA00022801"/>
    </source>
</evidence>
<evidence type="ECO:0000256" key="6">
    <source>
        <dbReference type="ARBA" id="ARBA00022884"/>
    </source>
</evidence>
<dbReference type="EMBL" id="PVXP01000053">
    <property type="protein sequence ID" value="PRR82597.1"/>
    <property type="molecule type" value="Genomic_DNA"/>
</dbReference>
<name>A0A2T0BFJ5_9CLOT</name>
<dbReference type="GO" id="GO:0016787">
    <property type="term" value="F:hydrolase activity"/>
    <property type="evidence" value="ECO:0007669"/>
    <property type="project" value="UniProtKB-KW"/>
</dbReference>
<keyword evidence="4" id="KW-0255">Endonuclease</keyword>
<reference evidence="8 9" key="1">
    <citation type="submission" date="2018-03" db="EMBL/GenBank/DDBJ databases">
        <title>Genome sequence of Clostridium luticellarii DSM 29923.</title>
        <authorList>
            <person name="Poehlein A."/>
            <person name="Daniel R."/>
        </authorList>
    </citation>
    <scope>NUCLEOTIDE SEQUENCE [LARGE SCALE GENOMIC DNA]</scope>
    <source>
        <strain evidence="8 9">DSM 29923</strain>
    </source>
</reference>
<dbReference type="Pfam" id="PF07927">
    <property type="entry name" value="HicA_toxin"/>
    <property type="match status" value="1"/>
</dbReference>
<protein>
    <submittedName>
        <fullName evidence="8">YcfA-like protein</fullName>
    </submittedName>
</protein>
<dbReference type="Gene3D" id="3.30.920.30">
    <property type="entry name" value="Hypothetical protein"/>
    <property type="match status" value="1"/>
</dbReference>
<dbReference type="RefSeq" id="WP_106010407.1">
    <property type="nucleotide sequence ID" value="NZ_PVXP01000053.1"/>
</dbReference>
<dbReference type="SUPFAM" id="SSF54786">
    <property type="entry name" value="YcfA/nrd intein domain"/>
    <property type="match status" value="1"/>
</dbReference>
<keyword evidence="9" id="KW-1185">Reference proteome</keyword>
<evidence type="ECO:0000256" key="4">
    <source>
        <dbReference type="ARBA" id="ARBA00022759"/>
    </source>
</evidence>
<dbReference type="PANTHER" id="PTHR34873:SF3">
    <property type="entry name" value="ADDICTION MODULE TOXIN, HICA FAMILY"/>
    <property type="match status" value="1"/>
</dbReference>
<evidence type="ECO:0000256" key="2">
    <source>
        <dbReference type="ARBA" id="ARBA00022649"/>
    </source>
</evidence>
<organism evidence="8 9">
    <name type="scientific">Clostridium luticellarii</name>
    <dbReference type="NCBI Taxonomy" id="1691940"/>
    <lineage>
        <taxon>Bacteria</taxon>
        <taxon>Bacillati</taxon>
        <taxon>Bacillota</taxon>
        <taxon>Clostridia</taxon>
        <taxon>Eubacteriales</taxon>
        <taxon>Clostridiaceae</taxon>
        <taxon>Clostridium</taxon>
    </lineage>
</organism>
<keyword evidence="5" id="KW-0378">Hydrolase</keyword>
<dbReference type="Proteomes" id="UP000237798">
    <property type="component" value="Unassembled WGS sequence"/>
</dbReference>
<comment type="similarity">
    <text evidence="1">Belongs to the HicA mRNA interferase family.</text>
</comment>
<comment type="caution">
    <text evidence="8">The sequence shown here is derived from an EMBL/GenBank/DDBJ whole genome shotgun (WGS) entry which is preliminary data.</text>
</comment>
<evidence type="ECO:0000313" key="8">
    <source>
        <dbReference type="EMBL" id="PRR82597.1"/>
    </source>
</evidence>
<proteinExistence type="inferred from homology"/>
<evidence type="ECO:0000256" key="3">
    <source>
        <dbReference type="ARBA" id="ARBA00022722"/>
    </source>
</evidence>
<dbReference type="AlphaFoldDB" id="A0A2T0BFJ5"/>
<evidence type="ECO:0000313" key="9">
    <source>
        <dbReference type="Proteomes" id="UP000237798"/>
    </source>
</evidence>
<dbReference type="InterPro" id="IPR012933">
    <property type="entry name" value="HicA_mRNA_interferase"/>
</dbReference>
<accession>A0A2T0BFJ5</accession>
<keyword evidence="3" id="KW-0540">Nuclease</keyword>
<dbReference type="OrthoDB" id="9811409at2"/>
<evidence type="ECO:0000256" key="7">
    <source>
        <dbReference type="ARBA" id="ARBA00023016"/>
    </source>
</evidence>
<keyword evidence="2" id="KW-1277">Toxin-antitoxin system</keyword>
<sequence>MTAREVIKILKADGWIEKNKNGSHRHFIHPTKKGKVQVPDHGHKDLKETTLKSIFKQAGLK</sequence>
<evidence type="ECO:0000256" key="1">
    <source>
        <dbReference type="ARBA" id="ARBA00006620"/>
    </source>
</evidence>
<keyword evidence="6" id="KW-0694">RNA-binding</keyword>
<keyword evidence="7" id="KW-0346">Stress response</keyword>
<dbReference type="GO" id="GO:0003729">
    <property type="term" value="F:mRNA binding"/>
    <property type="evidence" value="ECO:0007669"/>
    <property type="project" value="InterPro"/>
</dbReference>
<dbReference type="PANTHER" id="PTHR34873">
    <property type="entry name" value="SSR1766 PROTEIN"/>
    <property type="match status" value="1"/>
</dbReference>